<name>A0ABV6YIU3_UNCEI</name>
<protein>
    <recommendedName>
        <fullName evidence="4">Transposase DDE domain-containing protein</fullName>
    </recommendedName>
</protein>
<dbReference type="EMBL" id="JBHPKH010000009">
    <property type="protein sequence ID" value="MFC1572255.1"/>
    <property type="molecule type" value="Genomic_DNA"/>
</dbReference>
<proteinExistence type="predicted"/>
<organism evidence="2 3">
    <name type="scientific">Eiseniibacteriota bacterium</name>
    <dbReference type="NCBI Taxonomy" id="2212470"/>
    <lineage>
        <taxon>Bacteria</taxon>
        <taxon>Candidatus Eiseniibacteriota</taxon>
    </lineage>
</organism>
<feature type="region of interest" description="Disordered" evidence="1">
    <location>
        <begin position="1"/>
        <end position="22"/>
    </location>
</feature>
<dbReference type="Proteomes" id="UP001593833">
    <property type="component" value="Unassembled WGS sequence"/>
</dbReference>
<evidence type="ECO:0008006" key="4">
    <source>
        <dbReference type="Google" id="ProtNLM"/>
    </source>
</evidence>
<evidence type="ECO:0000313" key="3">
    <source>
        <dbReference type="Proteomes" id="UP001593833"/>
    </source>
</evidence>
<gene>
    <name evidence="2" type="ORF">ACFL6M_01530</name>
</gene>
<feature type="compositionally biased region" description="Basic and acidic residues" evidence="1">
    <location>
        <begin position="1"/>
        <end position="18"/>
    </location>
</feature>
<evidence type="ECO:0000313" key="2">
    <source>
        <dbReference type="EMBL" id="MFC1572255.1"/>
    </source>
</evidence>
<sequence>MEVDATRVEREDRRRLERPMSIGNGQNETVRIAAARFGLVHCFRQQLGFFSKAAVFHPFGDRNGNDVASGIFYCVMETPGYRMTRRMSLLR</sequence>
<comment type="caution">
    <text evidence="2">The sequence shown here is derived from an EMBL/GenBank/DDBJ whole genome shotgun (WGS) entry which is preliminary data.</text>
</comment>
<accession>A0ABV6YIU3</accession>
<keyword evidence="3" id="KW-1185">Reference proteome</keyword>
<reference evidence="2 3" key="1">
    <citation type="submission" date="2024-09" db="EMBL/GenBank/DDBJ databases">
        <authorList>
            <person name="D'Angelo T."/>
        </authorList>
    </citation>
    <scope>NUCLEOTIDE SEQUENCE [LARGE SCALE GENOMIC DNA]</scope>
    <source>
        <strain evidence="2">SAG AM-320-E07</strain>
    </source>
</reference>
<evidence type="ECO:0000256" key="1">
    <source>
        <dbReference type="SAM" id="MobiDB-lite"/>
    </source>
</evidence>